<dbReference type="Proteomes" id="UP000184390">
    <property type="component" value="Unassembled WGS sequence"/>
</dbReference>
<feature type="transmembrane region" description="Helical" evidence="2">
    <location>
        <begin position="38"/>
        <end position="61"/>
    </location>
</feature>
<accession>A0ABY1IKN6</accession>
<feature type="region of interest" description="Disordered" evidence="1">
    <location>
        <begin position="291"/>
        <end position="310"/>
    </location>
</feature>
<feature type="transmembrane region" description="Helical" evidence="2">
    <location>
        <begin position="81"/>
        <end position="101"/>
    </location>
</feature>
<keyword evidence="2" id="KW-0812">Transmembrane</keyword>
<feature type="transmembrane region" description="Helical" evidence="2">
    <location>
        <begin position="453"/>
        <end position="474"/>
    </location>
</feature>
<dbReference type="RefSeq" id="WP_231952859.1">
    <property type="nucleotide sequence ID" value="NZ_BDIO01000006.1"/>
</dbReference>
<evidence type="ECO:0000256" key="1">
    <source>
        <dbReference type="SAM" id="MobiDB-lite"/>
    </source>
</evidence>
<evidence type="ECO:0000256" key="2">
    <source>
        <dbReference type="SAM" id="Phobius"/>
    </source>
</evidence>
<feature type="transmembrane region" description="Helical" evidence="2">
    <location>
        <begin position="528"/>
        <end position="550"/>
    </location>
</feature>
<feature type="transmembrane region" description="Helical" evidence="2">
    <location>
        <begin position="250"/>
        <end position="275"/>
    </location>
</feature>
<dbReference type="EMBL" id="FQYL01000023">
    <property type="protein sequence ID" value="SHJ31173.1"/>
    <property type="molecule type" value="Genomic_DNA"/>
</dbReference>
<feature type="transmembrane region" description="Helical" evidence="2">
    <location>
        <begin position="122"/>
        <end position="141"/>
    </location>
</feature>
<proteinExistence type="predicted"/>
<evidence type="ECO:0000313" key="3">
    <source>
        <dbReference type="EMBL" id="SHJ31173.1"/>
    </source>
</evidence>
<sequence length="558" mass="57850">MSAATTTAAPLAPASVPAGRAAFPEVLRAELIRSRRTFTWRSVLVTVLLAAWAINLARILLGAGLVSDSGRWAGNVLAWLSFYPTATALPVGALVGAMHEWREQRVRGGGTWWRAVPQAQVLAARCLVIAASALVGQLGWLLPVLTFAHLSGSGWGPARSYLTFAALMWVSVTGAGLLGLAAARLAGPVAVGLVPAGAFAWSVVGAVDAESSSWVVRPWTWMIRPTLPLLGVHGNSVNLEPGAAAWDYPVWPAAALCALSTLVLAALVLATAPLVHPWALMGRLRARASGSSGHEKTVDQSPTRAVRPTRTVQAPARPRRLVALPAAAPGPRSALLALAGILPWRLWVALWPALAGFVAATRALYSSESALALLGLVGVPVAAAVVGITTWTSLRSAWRGVLMRVSPWRAVLASLAGGWAFLAIGLGTAWLVAAGGTRLFPTEPDRGAIAGPVYMALVIPWVAAALTALAYLVAQVSSVAAAIAAGMGGLLAGLVIAGNEVIASAPLIWLTAPWGWSYVASTHHPARWLLIVIMSALGALACTVIASLTARRAARAPE</sequence>
<name>A0ABY1IKN6_9ACTO</name>
<feature type="transmembrane region" description="Helical" evidence="2">
    <location>
        <begin position="161"/>
        <end position="182"/>
    </location>
</feature>
<organism evidence="3 4">
    <name type="scientific">Actinomyces denticolens</name>
    <dbReference type="NCBI Taxonomy" id="52767"/>
    <lineage>
        <taxon>Bacteria</taxon>
        <taxon>Bacillati</taxon>
        <taxon>Actinomycetota</taxon>
        <taxon>Actinomycetes</taxon>
        <taxon>Actinomycetales</taxon>
        <taxon>Actinomycetaceae</taxon>
        <taxon>Actinomyces</taxon>
    </lineage>
</organism>
<gene>
    <name evidence="3" type="ORF">SAMN05216246_1235</name>
</gene>
<feature type="transmembrane region" description="Helical" evidence="2">
    <location>
        <begin position="189"/>
        <end position="207"/>
    </location>
</feature>
<keyword evidence="2" id="KW-1133">Transmembrane helix</keyword>
<reference evidence="3 4" key="1">
    <citation type="submission" date="2016-11" db="EMBL/GenBank/DDBJ databases">
        <authorList>
            <person name="Varghese N."/>
            <person name="Submissions S."/>
        </authorList>
    </citation>
    <scope>NUCLEOTIDE SEQUENCE [LARGE SCALE GENOMIC DNA]</scope>
    <source>
        <strain evidence="3 4">PA</strain>
    </source>
</reference>
<evidence type="ECO:0000313" key="4">
    <source>
        <dbReference type="Proteomes" id="UP000184390"/>
    </source>
</evidence>
<feature type="transmembrane region" description="Helical" evidence="2">
    <location>
        <begin position="481"/>
        <end position="508"/>
    </location>
</feature>
<comment type="caution">
    <text evidence="3">The sequence shown here is derived from an EMBL/GenBank/DDBJ whole genome shotgun (WGS) entry which is preliminary data.</text>
</comment>
<feature type="transmembrane region" description="Helical" evidence="2">
    <location>
        <begin position="411"/>
        <end position="433"/>
    </location>
</feature>
<keyword evidence="2" id="KW-0472">Membrane</keyword>
<protein>
    <submittedName>
        <fullName evidence="3">ABC-2 type transport system permease protein</fullName>
    </submittedName>
</protein>
<feature type="transmembrane region" description="Helical" evidence="2">
    <location>
        <begin position="371"/>
        <end position="391"/>
    </location>
</feature>
<keyword evidence="4" id="KW-1185">Reference proteome</keyword>